<evidence type="ECO:0000256" key="1">
    <source>
        <dbReference type="SAM" id="Phobius"/>
    </source>
</evidence>
<sequence length="425" mass="48010">MKKNLIVLLLIFIITALVWRQSLFNFFAQDDFILIWHFSQNNLVDDLKNVFGSPITHWRPVHNLYYFIGGNMFGKNYIGFHLLTVAIHGLTAFFVFKIGRIVIKNDSLSLAVPILYLVHPAHFVSMFWISGTVPTVGFLLLATSLWSFLIKRKGISLLLFVFAIFASEAMVVGLVIFAAYGFVFKREKIDKQFLAIIAGISVVFLAIKFAFFTSKTTFDVYQLELSTKVFGAAKYYLLRIAGFAESSGDRLLTILLLAWLLSMAVLLIKSLSKDKKNVNFVVFSLLIIISGLFPFILIPSHLSPHYMNVSIFGFSLFLAIALKPLKPLLSLAAVLAFVAIAMANISLTKNFSWVVKRSNLAKVYLYDIEKQNLPEGSILVFDETEISTSEEAYISLGTGEAIKFWFKDKNYKTCFSRFEKCPPLP</sequence>
<accession>A0A1F5GBQ1</accession>
<keyword evidence="1" id="KW-0812">Transmembrane</keyword>
<keyword evidence="1" id="KW-1133">Transmembrane helix</keyword>
<feature type="transmembrane region" description="Helical" evidence="1">
    <location>
        <begin position="328"/>
        <end position="347"/>
    </location>
</feature>
<comment type="caution">
    <text evidence="2">The sequence shown here is derived from an EMBL/GenBank/DDBJ whole genome shotgun (WGS) entry which is preliminary data.</text>
</comment>
<reference evidence="2 3" key="1">
    <citation type="journal article" date="2016" name="Nat. Commun.">
        <title>Thousands of microbial genomes shed light on interconnected biogeochemical processes in an aquifer system.</title>
        <authorList>
            <person name="Anantharaman K."/>
            <person name="Brown C.T."/>
            <person name="Hug L.A."/>
            <person name="Sharon I."/>
            <person name="Castelle C.J."/>
            <person name="Probst A.J."/>
            <person name="Thomas B.C."/>
            <person name="Singh A."/>
            <person name="Wilkins M.J."/>
            <person name="Karaoz U."/>
            <person name="Brodie E.L."/>
            <person name="Williams K.H."/>
            <person name="Hubbard S.S."/>
            <person name="Banfield J.F."/>
        </authorList>
    </citation>
    <scope>NUCLEOTIDE SEQUENCE [LARGE SCALE GENOMIC DNA]</scope>
</reference>
<protein>
    <recommendedName>
        <fullName evidence="4">Glycosyltransferase RgtA/B/C/D-like domain-containing protein</fullName>
    </recommendedName>
</protein>
<gene>
    <name evidence="2" type="ORF">A2693_00530</name>
</gene>
<proteinExistence type="predicted"/>
<evidence type="ECO:0000313" key="2">
    <source>
        <dbReference type="EMBL" id="OGD89302.1"/>
    </source>
</evidence>
<feature type="transmembrane region" description="Helical" evidence="1">
    <location>
        <begin position="280"/>
        <end position="298"/>
    </location>
</feature>
<feature type="transmembrane region" description="Helical" evidence="1">
    <location>
        <begin position="251"/>
        <end position="268"/>
    </location>
</feature>
<dbReference type="AlphaFoldDB" id="A0A1F5GBQ1"/>
<dbReference type="EMBL" id="MFAY01000013">
    <property type="protein sequence ID" value="OGD89302.1"/>
    <property type="molecule type" value="Genomic_DNA"/>
</dbReference>
<evidence type="ECO:0008006" key="4">
    <source>
        <dbReference type="Google" id="ProtNLM"/>
    </source>
</evidence>
<keyword evidence="1" id="KW-0472">Membrane</keyword>
<feature type="transmembrane region" description="Helical" evidence="1">
    <location>
        <begin position="77"/>
        <end position="96"/>
    </location>
</feature>
<evidence type="ECO:0000313" key="3">
    <source>
        <dbReference type="Proteomes" id="UP000178577"/>
    </source>
</evidence>
<name>A0A1F5GBQ1_9BACT</name>
<organism evidence="2 3">
    <name type="scientific">Candidatus Curtissbacteria bacterium RIFCSPHIGHO2_01_FULL_40_12</name>
    <dbReference type="NCBI Taxonomy" id="1797710"/>
    <lineage>
        <taxon>Bacteria</taxon>
        <taxon>Candidatus Curtissiibacteriota</taxon>
    </lineage>
</organism>
<dbReference type="Proteomes" id="UP000178577">
    <property type="component" value="Unassembled WGS sequence"/>
</dbReference>
<feature type="transmembrane region" description="Helical" evidence="1">
    <location>
        <begin position="192"/>
        <end position="211"/>
    </location>
</feature>
<feature type="transmembrane region" description="Helical" evidence="1">
    <location>
        <begin position="135"/>
        <end position="150"/>
    </location>
</feature>
<feature type="transmembrane region" description="Helical" evidence="1">
    <location>
        <begin position="157"/>
        <end position="180"/>
    </location>
</feature>